<sequence length="67" mass="7453">MKFTIAVMATLFSMHGVGALIFSIMVLVVVGIVDIYHNKTMTDLRLNRLINDIKAACEGMEIKVVKK</sequence>
<evidence type="ECO:0000313" key="3">
    <source>
        <dbReference type="Proteomes" id="UP000464707"/>
    </source>
</evidence>
<proteinExistence type="predicted"/>
<dbReference type="EMBL" id="MN395285">
    <property type="protein sequence ID" value="QHB49631.1"/>
    <property type="molecule type" value="Genomic_DNA"/>
</dbReference>
<dbReference type="Proteomes" id="UP000464707">
    <property type="component" value="Segment"/>
</dbReference>
<organism evidence="2 3">
    <name type="scientific">Klebsiella phage PhiKpNIH-10</name>
    <dbReference type="NCBI Taxonomy" id="2689113"/>
    <lineage>
        <taxon>Viruses</taxon>
        <taxon>Duplodnaviria</taxon>
        <taxon>Heunggongvirae</taxon>
        <taxon>Uroviricota</taxon>
        <taxon>Caudoviricetes</taxon>
        <taxon>Drexlerviridae</taxon>
        <taxon>Webervirus</taxon>
        <taxon>Webervirus mezzogao</taxon>
    </lineage>
</organism>
<evidence type="ECO:0000256" key="1">
    <source>
        <dbReference type="SAM" id="Phobius"/>
    </source>
</evidence>
<keyword evidence="1" id="KW-1133">Transmembrane helix</keyword>
<protein>
    <submittedName>
        <fullName evidence="2">Uncharacterized protein</fullName>
    </submittedName>
</protein>
<name>A0A6B9LXN5_9CAUD</name>
<accession>A0A6B9LXN5</accession>
<reference evidence="2 3" key="1">
    <citation type="submission" date="2019-08" db="EMBL/GenBank/DDBJ databases">
        <title>Phage resistance in multidrug-resistant Klebsiella pneumoniae ST258 evolves via diverse mutations that culminate in impaired adsorption.</title>
        <authorList>
            <person name="Hesse S.E."/>
            <person name="Rajaure M."/>
            <person name="Wall E.A."/>
            <person name="Bliskovsky V.V."/>
            <person name="Gottesman S."/>
            <person name="Adhya S."/>
        </authorList>
    </citation>
    <scope>NUCLEOTIDE SEQUENCE [LARGE SCALE GENOMIC DNA]</scope>
</reference>
<feature type="transmembrane region" description="Helical" evidence="1">
    <location>
        <begin position="12"/>
        <end position="36"/>
    </location>
</feature>
<keyword evidence="1" id="KW-0812">Transmembrane</keyword>
<keyword evidence="1" id="KW-0472">Membrane</keyword>
<evidence type="ECO:0000313" key="2">
    <source>
        <dbReference type="EMBL" id="QHB49631.1"/>
    </source>
</evidence>